<feature type="domain" description="Cyclin-like" evidence="9">
    <location>
        <begin position="92"/>
        <end position="176"/>
    </location>
</feature>
<dbReference type="GO" id="GO:0051301">
    <property type="term" value="P:cell division"/>
    <property type="evidence" value="ECO:0007669"/>
    <property type="project" value="UniProtKB-KW"/>
</dbReference>
<keyword evidence="4" id="KW-0498">Mitosis</keyword>
<organism evidence="10 11">
    <name type="scientific">Mola mola</name>
    <name type="common">Ocean sunfish</name>
    <name type="synonym">Tetraodon mola</name>
    <dbReference type="NCBI Taxonomy" id="94237"/>
    <lineage>
        <taxon>Eukaryota</taxon>
        <taxon>Metazoa</taxon>
        <taxon>Chordata</taxon>
        <taxon>Craniata</taxon>
        <taxon>Vertebrata</taxon>
        <taxon>Euteleostomi</taxon>
        <taxon>Actinopterygii</taxon>
        <taxon>Neopterygii</taxon>
        <taxon>Teleostei</taxon>
        <taxon>Neoteleostei</taxon>
        <taxon>Acanthomorphata</taxon>
        <taxon>Eupercaria</taxon>
        <taxon>Tetraodontiformes</taxon>
        <taxon>Molidae</taxon>
        <taxon>Mola</taxon>
    </lineage>
</organism>
<reference evidence="10" key="2">
    <citation type="submission" date="2025-09" db="UniProtKB">
        <authorList>
            <consortium name="Ensembl"/>
        </authorList>
    </citation>
    <scope>IDENTIFICATION</scope>
</reference>
<dbReference type="SMART" id="SM00385">
    <property type="entry name" value="CYCLIN"/>
    <property type="match status" value="1"/>
</dbReference>
<evidence type="ECO:0000313" key="11">
    <source>
        <dbReference type="Proteomes" id="UP000261620"/>
    </source>
</evidence>
<dbReference type="CDD" id="cd20507">
    <property type="entry name" value="CYCLIN_CCNB1-like_rpt1"/>
    <property type="match status" value="1"/>
</dbReference>
<name>A0A3Q4BPU2_MOLML</name>
<dbReference type="AlphaFoldDB" id="A0A3Q4BPU2"/>
<dbReference type="InterPro" id="IPR006671">
    <property type="entry name" value="Cyclin_N"/>
</dbReference>
<evidence type="ECO:0000256" key="5">
    <source>
        <dbReference type="ARBA" id="ARBA00023127"/>
    </source>
</evidence>
<evidence type="ECO:0000256" key="2">
    <source>
        <dbReference type="ARBA" id="ARBA00006955"/>
    </source>
</evidence>
<dbReference type="Ensembl" id="ENSMMOT00000023242.1">
    <property type="protein sequence ID" value="ENSMMOP00000022862.1"/>
    <property type="gene ID" value="ENSMMOG00000017358.1"/>
</dbReference>
<dbReference type="InterPro" id="IPR046965">
    <property type="entry name" value="Cyclin_A/B-like"/>
</dbReference>
<keyword evidence="3" id="KW-0132">Cell division</keyword>
<dbReference type="Pfam" id="PF02984">
    <property type="entry name" value="Cyclin_C"/>
    <property type="match status" value="1"/>
</dbReference>
<evidence type="ECO:0000256" key="4">
    <source>
        <dbReference type="ARBA" id="ARBA00022776"/>
    </source>
</evidence>
<dbReference type="Proteomes" id="UP000261620">
    <property type="component" value="Unplaced"/>
</dbReference>
<dbReference type="Pfam" id="PF00134">
    <property type="entry name" value="Cyclin_N"/>
    <property type="match status" value="1"/>
</dbReference>
<keyword evidence="5 8" id="KW-0195">Cyclin</keyword>
<dbReference type="FunFam" id="1.10.472.10:FF:000198">
    <property type="entry name" value="G2/mitotic-specific cyclin-B1"/>
    <property type="match status" value="1"/>
</dbReference>
<evidence type="ECO:0000256" key="7">
    <source>
        <dbReference type="ARBA" id="ARBA00025821"/>
    </source>
</evidence>
<dbReference type="PROSITE" id="PS00292">
    <property type="entry name" value="CYCLINS"/>
    <property type="match status" value="1"/>
</dbReference>
<dbReference type="InterPro" id="IPR048258">
    <property type="entry name" value="Cyclins_cyclin-box"/>
</dbReference>
<reference evidence="10" key="1">
    <citation type="submission" date="2025-08" db="UniProtKB">
        <authorList>
            <consortium name="Ensembl"/>
        </authorList>
    </citation>
    <scope>IDENTIFICATION</scope>
</reference>
<dbReference type="InterPro" id="IPR036915">
    <property type="entry name" value="Cyclin-like_sf"/>
</dbReference>
<dbReference type="PIRSF" id="PIRSF001771">
    <property type="entry name" value="Cyclin_A_B_D_E"/>
    <property type="match status" value="1"/>
</dbReference>
<comment type="function">
    <text evidence="1">Essential for the control of the cell cycle at the G2/M (mitosis) transition.</text>
</comment>
<evidence type="ECO:0000256" key="8">
    <source>
        <dbReference type="RuleBase" id="RU000383"/>
    </source>
</evidence>
<proteinExistence type="inferred from homology"/>
<comment type="similarity">
    <text evidence="2">Belongs to the cyclin family. Cyclin AB subfamily.</text>
</comment>
<comment type="subunit">
    <text evidence="7">Interacts with the CDK1 protein kinase to form a serine/threonine kinase holoenzyme complex also known as maturation promoting factor (MPF). The cyclin subunit imparts substrate specificity to the complex.</text>
</comment>
<dbReference type="PANTHER" id="PTHR10177">
    <property type="entry name" value="CYCLINS"/>
    <property type="match status" value="1"/>
</dbReference>
<dbReference type="GO" id="GO:0005829">
    <property type="term" value="C:cytosol"/>
    <property type="evidence" value="ECO:0007669"/>
    <property type="project" value="UniProtKB-ARBA"/>
</dbReference>
<sequence length="272" mass="31154">RRLLKSPFGLVAEPADASMKEEEEQLCQAFSDALLTVQDVDEQDADLPQLCSQYVKDIYNYLHVLEVTLQAVRANYMQGYEITERMRALLVDWLVQVHSRFQLLQETLYLTVAILDRFLQVQPVSRRKLQLVGVTAMLVASKYEEMYAPEVGDFAYITDNAFTKCQILEMEQVVLRGLNFQLGRPLPLHFLRRASKVWLNSPTQRHYSTYDEAHLKPIMQHMAKNVVTVNEGKTKFLAVKNKYSSSKLQKISLIPQLKSAVVKNMAAALLNS</sequence>
<dbReference type="InterPro" id="IPR013763">
    <property type="entry name" value="Cyclin-like_dom"/>
</dbReference>
<keyword evidence="11" id="KW-1185">Reference proteome</keyword>
<evidence type="ECO:0000256" key="1">
    <source>
        <dbReference type="ARBA" id="ARBA00003222"/>
    </source>
</evidence>
<evidence type="ECO:0000259" key="9">
    <source>
        <dbReference type="SMART" id="SM00385"/>
    </source>
</evidence>
<dbReference type="Gene3D" id="1.10.472.10">
    <property type="entry name" value="Cyclin-like"/>
    <property type="match status" value="2"/>
</dbReference>
<dbReference type="GO" id="GO:0016538">
    <property type="term" value="F:cyclin-dependent protein serine/threonine kinase regulator activity"/>
    <property type="evidence" value="ECO:0007669"/>
    <property type="project" value="InterPro"/>
</dbReference>
<keyword evidence="6" id="KW-0131">Cell cycle</keyword>
<dbReference type="SUPFAM" id="SSF47954">
    <property type="entry name" value="Cyclin-like"/>
    <property type="match status" value="2"/>
</dbReference>
<evidence type="ECO:0000256" key="6">
    <source>
        <dbReference type="ARBA" id="ARBA00023306"/>
    </source>
</evidence>
<dbReference type="GO" id="GO:0044772">
    <property type="term" value="P:mitotic cell cycle phase transition"/>
    <property type="evidence" value="ECO:0007669"/>
    <property type="project" value="InterPro"/>
</dbReference>
<accession>A0A3Q4BPU2</accession>
<dbReference type="InterPro" id="IPR004367">
    <property type="entry name" value="Cyclin_C-dom"/>
</dbReference>
<evidence type="ECO:0000256" key="3">
    <source>
        <dbReference type="ARBA" id="ARBA00022618"/>
    </source>
</evidence>
<evidence type="ECO:0000313" key="10">
    <source>
        <dbReference type="Ensembl" id="ENSMMOP00000022862.1"/>
    </source>
</evidence>
<dbReference type="InterPro" id="IPR039361">
    <property type="entry name" value="Cyclin"/>
</dbReference>
<protein>
    <recommendedName>
        <fullName evidence="9">Cyclin-like domain-containing protein</fullName>
    </recommendedName>
</protein>